<dbReference type="Proteomes" id="UP000027215">
    <property type="component" value="Chromosome"/>
</dbReference>
<sequence>MHRHTLLGLLLFLSITTTAVNAAPQIHGREIIIPAEDIQPFVSNHFPQTKTLLGGLIELSTSQPHIAIPPGHRMTLSFDLAISSGGGQPSPLGRVGLSSAMYYDTARQAFFLDQPTLEHFKPAHSGIELDEQIREFINTWLQDYARREPVYQLSPALTAMLGNVHLQSSTITNGHFSLTFDRDISPLIPDN</sequence>
<feature type="signal peptide" evidence="1">
    <location>
        <begin position="1"/>
        <end position="22"/>
    </location>
</feature>
<protein>
    <recommendedName>
        <fullName evidence="4">DUF1439 domain-containing protein</fullName>
    </recommendedName>
</protein>
<evidence type="ECO:0000256" key="1">
    <source>
        <dbReference type="SAM" id="SignalP"/>
    </source>
</evidence>
<dbReference type="Pfam" id="PF07273">
    <property type="entry name" value="DUF1439"/>
    <property type="match status" value="1"/>
</dbReference>
<dbReference type="HOGENOM" id="CLU_1377399_0_0_6"/>
<dbReference type="PATRIC" id="fig|155920.8.peg.514"/>
<dbReference type="InterPro" id="IPR010835">
    <property type="entry name" value="DUF1439"/>
</dbReference>
<feature type="chain" id="PRO_5001587197" description="DUF1439 domain-containing protein" evidence="1">
    <location>
        <begin position="23"/>
        <end position="191"/>
    </location>
</feature>
<dbReference type="KEGG" id="xfs:D934_02120"/>
<organism evidence="2 3">
    <name type="scientific">Xylella fastidiosa subsp. sandyi Ann-1</name>
    <dbReference type="NCBI Taxonomy" id="155920"/>
    <lineage>
        <taxon>Bacteria</taxon>
        <taxon>Pseudomonadati</taxon>
        <taxon>Pseudomonadota</taxon>
        <taxon>Gammaproteobacteria</taxon>
        <taxon>Lysobacterales</taxon>
        <taxon>Lysobacteraceae</taxon>
        <taxon>Xylella</taxon>
    </lineage>
</organism>
<reference evidence="2 3" key="1">
    <citation type="submission" date="2013-08" db="EMBL/GenBank/DDBJ databases">
        <authorList>
            <person name="Stouthamer R."/>
            <person name="Nunney L."/>
        </authorList>
    </citation>
    <scope>NUCLEOTIDE SEQUENCE [LARGE SCALE GENOMIC DNA]</scope>
    <source>
        <strain evidence="3">ann-1</strain>
    </source>
</reference>
<evidence type="ECO:0000313" key="2">
    <source>
        <dbReference type="EMBL" id="AIC09374.1"/>
    </source>
</evidence>
<dbReference type="AlphaFoldDB" id="A0A060GY56"/>
<gene>
    <name evidence="2" type="ORF">D934_02120</name>
</gene>
<dbReference type="Gene3D" id="3.15.10.40">
    <property type="entry name" value="Uncharacterised protein PF07273, DUF1439"/>
    <property type="match status" value="1"/>
</dbReference>
<keyword evidence="1" id="KW-0732">Signal</keyword>
<accession>A0A060GY56</accession>
<dbReference type="RefSeq" id="WP_020851002.1">
    <property type="nucleotide sequence ID" value="NZ_CP006696.1"/>
</dbReference>
<dbReference type="EMBL" id="CP006696">
    <property type="protein sequence ID" value="AIC09374.1"/>
    <property type="molecule type" value="Genomic_DNA"/>
</dbReference>
<name>A0A060GY56_XYLFS</name>
<proteinExistence type="predicted"/>
<evidence type="ECO:0000313" key="3">
    <source>
        <dbReference type="Proteomes" id="UP000027215"/>
    </source>
</evidence>
<evidence type="ECO:0008006" key="4">
    <source>
        <dbReference type="Google" id="ProtNLM"/>
    </source>
</evidence>